<organism evidence="2 3">
    <name type="scientific">Indibacter alkaliphilus (strain CCUG 57479 / KCTC 22604 / LW1)</name>
    <dbReference type="NCBI Taxonomy" id="1189612"/>
    <lineage>
        <taxon>Bacteria</taxon>
        <taxon>Pseudomonadati</taxon>
        <taxon>Bacteroidota</taxon>
        <taxon>Cytophagia</taxon>
        <taxon>Cytophagales</taxon>
        <taxon>Cyclobacteriaceae</taxon>
    </lineage>
</organism>
<dbReference type="Proteomes" id="UP000006073">
    <property type="component" value="Unassembled WGS sequence"/>
</dbReference>
<dbReference type="STRING" id="1189612.A33Q_1014"/>
<proteinExistence type="predicted"/>
<dbReference type="EMBL" id="ALWO02000023">
    <property type="protein sequence ID" value="EOZ98360.1"/>
    <property type="molecule type" value="Genomic_DNA"/>
</dbReference>
<evidence type="ECO:0000256" key="1">
    <source>
        <dbReference type="SAM" id="MobiDB-lite"/>
    </source>
</evidence>
<comment type="caution">
    <text evidence="2">The sequence shown here is derived from an EMBL/GenBank/DDBJ whole genome shotgun (WGS) entry which is preliminary data.</text>
</comment>
<evidence type="ECO:0000313" key="3">
    <source>
        <dbReference type="Proteomes" id="UP000006073"/>
    </source>
</evidence>
<accession>S2DMD0</accession>
<evidence type="ECO:0000313" key="2">
    <source>
        <dbReference type="EMBL" id="EOZ98360.1"/>
    </source>
</evidence>
<name>S2DMD0_INDAL</name>
<protein>
    <submittedName>
        <fullName evidence="2">Uncharacterized protein</fullName>
    </submittedName>
</protein>
<keyword evidence="3" id="KW-1185">Reference proteome</keyword>
<gene>
    <name evidence="2" type="ORF">A33Q_1014</name>
</gene>
<sequence>MLWQVTAAYASYDGFRLSGKTKILRGTSHHPNGSRRGTQNGFRN</sequence>
<feature type="region of interest" description="Disordered" evidence="1">
    <location>
        <begin position="23"/>
        <end position="44"/>
    </location>
</feature>
<reference evidence="2 3" key="1">
    <citation type="journal article" date="2013" name="Genome Announc.">
        <title>Draft Genome Sequence of Indibacter alkaliphilus Strain LW1T, Isolated from Lonar Lake, a Haloalkaline Lake in the Buldana District of Maharashtra, India.</title>
        <authorList>
            <person name="Singh A."/>
            <person name="Kumar Jangir P."/>
            <person name="Sharma R."/>
            <person name="Singh A."/>
            <person name="Kumar Pinnaka A."/>
            <person name="Shivaji S."/>
        </authorList>
    </citation>
    <scope>NUCLEOTIDE SEQUENCE [LARGE SCALE GENOMIC DNA]</scope>
    <source>
        <strain evidence="3">CCUG 57479 / KCTC 22604 / LW1</strain>
    </source>
</reference>
<feature type="compositionally biased region" description="Polar residues" evidence="1">
    <location>
        <begin position="29"/>
        <end position="44"/>
    </location>
</feature>
<dbReference type="AlphaFoldDB" id="S2DMD0"/>